<evidence type="ECO:0000313" key="3">
    <source>
        <dbReference type="Proteomes" id="UP000076079"/>
    </source>
</evidence>
<dbReference type="KEGG" id="abac:LuPra_05498"/>
<dbReference type="RefSeq" id="WP_234800581.1">
    <property type="nucleotide sequence ID" value="NZ_CP015136.1"/>
</dbReference>
<reference evidence="3" key="2">
    <citation type="submission" date="2016-04" db="EMBL/GenBank/DDBJ databases">
        <title>First Complete Genome Sequence of a Subdivision 6 Acidobacterium.</title>
        <authorList>
            <person name="Huang S."/>
            <person name="Vieira S."/>
            <person name="Bunk B."/>
            <person name="Riedel T."/>
            <person name="Sproeer C."/>
            <person name="Overmann J."/>
        </authorList>
    </citation>
    <scope>NUCLEOTIDE SEQUENCE [LARGE SCALE GENOMIC DNA]</scope>
    <source>
        <strain evidence="3">DSM 100886 HEG_-6_39</strain>
    </source>
</reference>
<evidence type="ECO:0000313" key="2">
    <source>
        <dbReference type="EMBL" id="AMY12225.1"/>
    </source>
</evidence>
<feature type="chain" id="PRO_5007511968" description="EthD protein" evidence="1">
    <location>
        <begin position="24"/>
        <end position="153"/>
    </location>
</feature>
<organism evidence="2 3">
    <name type="scientific">Luteitalea pratensis</name>
    <dbReference type="NCBI Taxonomy" id="1855912"/>
    <lineage>
        <taxon>Bacteria</taxon>
        <taxon>Pseudomonadati</taxon>
        <taxon>Acidobacteriota</taxon>
        <taxon>Vicinamibacteria</taxon>
        <taxon>Vicinamibacterales</taxon>
        <taxon>Vicinamibacteraceae</taxon>
        <taxon>Luteitalea</taxon>
    </lineage>
</organism>
<gene>
    <name evidence="2" type="ORF">LuPra_05498</name>
</gene>
<dbReference type="EMBL" id="CP015136">
    <property type="protein sequence ID" value="AMY12225.1"/>
    <property type="molecule type" value="Genomic_DNA"/>
</dbReference>
<reference evidence="2 3" key="1">
    <citation type="journal article" date="2016" name="Genome Announc.">
        <title>First Complete Genome Sequence of a Subdivision 6 Acidobacterium Strain.</title>
        <authorList>
            <person name="Huang S."/>
            <person name="Vieira S."/>
            <person name="Bunk B."/>
            <person name="Riedel T."/>
            <person name="Sproer C."/>
            <person name="Overmann J."/>
        </authorList>
    </citation>
    <scope>NUCLEOTIDE SEQUENCE [LARGE SCALE GENOMIC DNA]</scope>
    <source>
        <strain evidence="3">DSM 100886 HEG_-6_39</strain>
    </source>
</reference>
<dbReference type="SUPFAM" id="SSF54909">
    <property type="entry name" value="Dimeric alpha+beta barrel"/>
    <property type="match status" value="1"/>
</dbReference>
<feature type="signal peptide" evidence="1">
    <location>
        <begin position="1"/>
        <end position="23"/>
    </location>
</feature>
<evidence type="ECO:0008006" key="4">
    <source>
        <dbReference type="Google" id="ProtNLM"/>
    </source>
</evidence>
<dbReference type="AlphaFoldDB" id="A0A143PU95"/>
<dbReference type="InterPro" id="IPR011008">
    <property type="entry name" value="Dimeric_a/b-barrel"/>
</dbReference>
<accession>A0A143PU95</accession>
<protein>
    <recommendedName>
        <fullName evidence="4">EthD protein</fullName>
    </recommendedName>
</protein>
<evidence type="ECO:0000256" key="1">
    <source>
        <dbReference type="SAM" id="SignalP"/>
    </source>
</evidence>
<proteinExistence type="predicted"/>
<keyword evidence="1" id="KW-0732">Signal</keyword>
<dbReference type="Proteomes" id="UP000076079">
    <property type="component" value="Chromosome"/>
</dbReference>
<name>A0A143PU95_LUTPR</name>
<keyword evidence="3" id="KW-1185">Reference proteome</keyword>
<sequence length="153" mass="17605" precursor="true">MHSIRPFAFTLLLLAGIAPLAHAQAPAAATSSAQPFVVEYYYKTKWGTFDEFKALFRKNHYPVLMKEQGLGRIVRVTIDYPVYHGTEDGRWDMRVTISFKDAATALAPFDNSAILKELFPDKEKFESEERRRFEVLEAHWDLPVKPENLSGWK</sequence>